<protein>
    <submittedName>
        <fullName evidence="2">Uncharacterized protein</fullName>
    </submittedName>
</protein>
<keyword evidence="1" id="KW-0472">Membrane</keyword>
<feature type="transmembrane region" description="Helical" evidence="1">
    <location>
        <begin position="26"/>
        <end position="48"/>
    </location>
</feature>
<name>A0ABP6E9A1_9ACTN</name>
<evidence type="ECO:0000313" key="3">
    <source>
        <dbReference type="Proteomes" id="UP001500151"/>
    </source>
</evidence>
<keyword evidence="1" id="KW-0812">Transmembrane</keyword>
<evidence type="ECO:0000256" key="1">
    <source>
        <dbReference type="SAM" id="Phobius"/>
    </source>
</evidence>
<dbReference type="RefSeq" id="WP_344396323.1">
    <property type="nucleotide sequence ID" value="NZ_BAAASJ010000120.1"/>
</dbReference>
<keyword evidence="1" id="KW-1133">Transmembrane helix</keyword>
<accession>A0ABP6E9A1</accession>
<dbReference type="EMBL" id="BAAASJ010000120">
    <property type="protein sequence ID" value="GAA2661388.1"/>
    <property type="molecule type" value="Genomic_DNA"/>
</dbReference>
<keyword evidence="3" id="KW-1185">Reference proteome</keyword>
<sequence>MPGTSKSDPAKPEEKPEEAGWRKIRLIASAFAALSAAAYHCGRLLIWLRNLL</sequence>
<organism evidence="2 3">
    <name type="scientific">Streptomyces vastus</name>
    <dbReference type="NCBI Taxonomy" id="285451"/>
    <lineage>
        <taxon>Bacteria</taxon>
        <taxon>Bacillati</taxon>
        <taxon>Actinomycetota</taxon>
        <taxon>Actinomycetes</taxon>
        <taxon>Kitasatosporales</taxon>
        <taxon>Streptomycetaceae</taxon>
        <taxon>Streptomyces</taxon>
    </lineage>
</organism>
<reference evidence="3" key="1">
    <citation type="journal article" date="2019" name="Int. J. Syst. Evol. Microbiol.">
        <title>The Global Catalogue of Microorganisms (GCM) 10K type strain sequencing project: providing services to taxonomists for standard genome sequencing and annotation.</title>
        <authorList>
            <consortium name="The Broad Institute Genomics Platform"/>
            <consortium name="The Broad Institute Genome Sequencing Center for Infectious Disease"/>
            <person name="Wu L."/>
            <person name="Ma J."/>
        </authorList>
    </citation>
    <scope>NUCLEOTIDE SEQUENCE [LARGE SCALE GENOMIC DNA]</scope>
    <source>
        <strain evidence="3">JCM 4524</strain>
    </source>
</reference>
<gene>
    <name evidence="2" type="ORF">GCM10010307_79620</name>
</gene>
<evidence type="ECO:0000313" key="2">
    <source>
        <dbReference type="EMBL" id="GAA2661388.1"/>
    </source>
</evidence>
<proteinExistence type="predicted"/>
<dbReference type="Proteomes" id="UP001500151">
    <property type="component" value="Unassembled WGS sequence"/>
</dbReference>
<comment type="caution">
    <text evidence="2">The sequence shown here is derived from an EMBL/GenBank/DDBJ whole genome shotgun (WGS) entry which is preliminary data.</text>
</comment>